<dbReference type="Pfam" id="PF00550">
    <property type="entry name" value="PP-binding"/>
    <property type="match status" value="1"/>
</dbReference>
<sequence length="85" mass="9452">MSEFTIADLVRLLRECAGEDEGVDLDGDIQSVTFDDLGYDSLALFNTVGRIERDYAINLPEDVVSELLTPQELIAEVNQHLEQPA</sequence>
<comment type="caution">
    <text evidence="2">The sequence shown here is derived from an EMBL/GenBank/DDBJ whole genome shotgun (WGS) entry which is preliminary data.</text>
</comment>
<protein>
    <submittedName>
        <fullName evidence="2">Acyl carrier protein</fullName>
    </submittedName>
</protein>
<feature type="domain" description="Carrier" evidence="1">
    <location>
        <begin position="3"/>
        <end position="81"/>
    </location>
</feature>
<accession>A0ABV9DZM6</accession>
<dbReference type="InterPro" id="IPR036736">
    <property type="entry name" value="ACP-like_sf"/>
</dbReference>
<dbReference type="EMBL" id="JBHSFQ010000010">
    <property type="protein sequence ID" value="MFC4562783.1"/>
    <property type="molecule type" value="Genomic_DNA"/>
</dbReference>
<reference evidence="3" key="1">
    <citation type="journal article" date="2019" name="Int. J. Syst. Evol. Microbiol.">
        <title>The Global Catalogue of Microorganisms (GCM) 10K type strain sequencing project: providing services to taxonomists for standard genome sequencing and annotation.</title>
        <authorList>
            <consortium name="The Broad Institute Genomics Platform"/>
            <consortium name="The Broad Institute Genome Sequencing Center for Infectious Disease"/>
            <person name="Wu L."/>
            <person name="Ma J."/>
        </authorList>
    </citation>
    <scope>NUCLEOTIDE SEQUENCE [LARGE SCALE GENOMIC DNA]</scope>
    <source>
        <strain evidence="3">XZYJ18</strain>
    </source>
</reference>
<dbReference type="Gene3D" id="1.10.1200.10">
    <property type="entry name" value="ACP-like"/>
    <property type="match status" value="1"/>
</dbReference>
<dbReference type="RefSeq" id="WP_378574255.1">
    <property type="nucleotide sequence ID" value="NZ_JBHSFQ010000010.1"/>
</dbReference>
<organism evidence="2 3">
    <name type="scientific">Nocardiopsis mangrovi</name>
    <dbReference type="NCBI Taxonomy" id="1179818"/>
    <lineage>
        <taxon>Bacteria</taxon>
        <taxon>Bacillati</taxon>
        <taxon>Actinomycetota</taxon>
        <taxon>Actinomycetes</taxon>
        <taxon>Streptosporangiales</taxon>
        <taxon>Nocardiopsidaceae</taxon>
        <taxon>Nocardiopsis</taxon>
    </lineage>
</organism>
<dbReference type="InterPro" id="IPR009081">
    <property type="entry name" value="PP-bd_ACP"/>
</dbReference>
<proteinExistence type="predicted"/>
<keyword evidence="3" id="KW-1185">Reference proteome</keyword>
<evidence type="ECO:0000259" key="1">
    <source>
        <dbReference type="PROSITE" id="PS50075"/>
    </source>
</evidence>
<evidence type="ECO:0000313" key="3">
    <source>
        <dbReference type="Proteomes" id="UP001595923"/>
    </source>
</evidence>
<gene>
    <name evidence="2" type="ORF">ACFO4E_13030</name>
</gene>
<name>A0ABV9DZM6_9ACTN</name>
<evidence type="ECO:0000313" key="2">
    <source>
        <dbReference type="EMBL" id="MFC4562783.1"/>
    </source>
</evidence>
<dbReference type="PROSITE" id="PS50075">
    <property type="entry name" value="CARRIER"/>
    <property type="match status" value="1"/>
</dbReference>
<dbReference type="SUPFAM" id="SSF47336">
    <property type="entry name" value="ACP-like"/>
    <property type="match status" value="1"/>
</dbReference>
<dbReference type="Proteomes" id="UP001595923">
    <property type="component" value="Unassembled WGS sequence"/>
</dbReference>